<dbReference type="GO" id="GO:0042781">
    <property type="term" value="F:3'-tRNA processing endoribonuclease activity"/>
    <property type="evidence" value="ECO:0007669"/>
    <property type="project" value="TreeGrafter"/>
</dbReference>
<name>A0A512HV30_9ACTN</name>
<dbReference type="PANTHER" id="PTHR46018:SF4">
    <property type="entry name" value="METALLO-HYDROLASE YHFI-RELATED"/>
    <property type="match status" value="1"/>
</dbReference>
<dbReference type="Pfam" id="PF12706">
    <property type="entry name" value="Lactamase_B_2"/>
    <property type="match status" value="1"/>
</dbReference>
<dbReference type="InterPro" id="IPR036866">
    <property type="entry name" value="RibonucZ/Hydroxyglut_hydro"/>
</dbReference>
<dbReference type="RefSeq" id="WP_146827176.1">
    <property type="nucleotide sequence ID" value="NZ_BAAAYQ010000005.1"/>
</dbReference>
<dbReference type="SUPFAM" id="SSF56281">
    <property type="entry name" value="Metallo-hydrolase/oxidoreductase"/>
    <property type="match status" value="1"/>
</dbReference>
<evidence type="ECO:0000259" key="1">
    <source>
        <dbReference type="SMART" id="SM00849"/>
    </source>
</evidence>
<sequence>MRLTIVGCSGSFPGPDSAASCYLVEAPFEGRTFRLLLDLGSGSLGPLQDHIDLRDIDAISLSHLHPDHCFDMSGLYVVRKYHPAGPPPRLPVYAPAGSDWQLSNAYGTTAPNGMTLPFEFRDVTDGFAATVGPFTLRAMRTPHPVEAYAIRVEADGRSLVYSGDTGPDPRLERFAEGADVFLCEASFVESADNPPDLHLTGAEAGHIAAAARVGRLLLTHIPPWTDRDEVEADLTTVYDGDYRLVRAGDVVEL</sequence>
<comment type="caution">
    <text evidence="2">The sequence shown here is derived from an EMBL/GenBank/DDBJ whole genome shotgun (WGS) entry which is preliminary data.</text>
</comment>
<dbReference type="CDD" id="cd07716">
    <property type="entry name" value="RNaseZ_short-form-like_MBL-fold"/>
    <property type="match status" value="1"/>
</dbReference>
<accession>A0A512HV30</accession>
<dbReference type="PANTHER" id="PTHR46018">
    <property type="entry name" value="ZINC PHOSPHODIESTERASE ELAC PROTEIN 1"/>
    <property type="match status" value="1"/>
</dbReference>
<dbReference type="SMART" id="SM00849">
    <property type="entry name" value="Lactamase_B"/>
    <property type="match status" value="1"/>
</dbReference>
<reference evidence="2 3" key="1">
    <citation type="submission" date="2019-07" db="EMBL/GenBank/DDBJ databases">
        <title>Whole genome shotgun sequence of Aeromicrobium flavum NBRC 107625.</title>
        <authorList>
            <person name="Hosoyama A."/>
            <person name="Uohara A."/>
            <person name="Ohji S."/>
            <person name="Ichikawa N."/>
        </authorList>
    </citation>
    <scope>NUCLEOTIDE SEQUENCE [LARGE SCALE GENOMIC DNA]</scope>
    <source>
        <strain evidence="2 3">NBRC 107625</strain>
    </source>
</reference>
<keyword evidence="2" id="KW-0378">Hydrolase</keyword>
<evidence type="ECO:0000313" key="2">
    <source>
        <dbReference type="EMBL" id="GEO89303.1"/>
    </source>
</evidence>
<dbReference type="InterPro" id="IPR001279">
    <property type="entry name" value="Metallo-B-lactamas"/>
</dbReference>
<dbReference type="OrthoDB" id="9800940at2"/>
<dbReference type="Gene3D" id="3.60.15.10">
    <property type="entry name" value="Ribonuclease Z/Hydroxyacylglutathione hydrolase-like"/>
    <property type="match status" value="1"/>
</dbReference>
<keyword evidence="3" id="KW-1185">Reference proteome</keyword>
<protein>
    <submittedName>
        <fullName evidence="2">MBL fold metallo-hydrolase</fullName>
    </submittedName>
</protein>
<evidence type="ECO:0000313" key="3">
    <source>
        <dbReference type="Proteomes" id="UP000321769"/>
    </source>
</evidence>
<proteinExistence type="predicted"/>
<dbReference type="EMBL" id="BJZQ01000006">
    <property type="protein sequence ID" value="GEO89303.1"/>
    <property type="molecule type" value="Genomic_DNA"/>
</dbReference>
<feature type="domain" description="Metallo-beta-lactamase" evidence="1">
    <location>
        <begin position="18"/>
        <end position="206"/>
    </location>
</feature>
<organism evidence="2 3">
    <name type="scientific">Aeromicrobium flavum</name>
    <dbReference type="NCBI Taxonomy" id="416568"/>
    <lineage>
        <taxon>Bacteria</taxon>
        <taxon>Bacillati</taxon>
        <taxon>Actinomycetota</taxon>
        <taxon>Actinomycetes</taxon>
        <taxon>Propionibacteriales</taxon>
        <taxon>Nocardioidaceae</taxon>
        <taxon>Aeromicrobium</taxon>
    </lineage>
</organism>
<dbReference type="AlphaFoldDB" id="A0A512HV30"/>
<gene>
    <name evidence="2" type="ORF">AFL01nite_16300</name>
</gene>
<dbReference type="Proteomes" id="UP000321769">
    <property type="component" value="Unassembled WGS sequence"/>
</dbReference>